<dbReference type="Gene3D" id="1.10.8.60">
    <property type="match status" value="2"/>
</dbReference>
<dbReference type="Pfam" id="PF16450">
    <property type="entry name" value="Prot_ATP_ID_OB_C"/>
    <property type="match status" value="1"/>
</dbReference>
<keyword evidence="5 9" id="KW-0547">Nucleotide-binding</keyword>
<dbReference type="GO" id="GO:0005524">
    <property type="term" value="F:ATP binding"/>
    <property type="evidence" value="ECO:0007669"/>
    <property type="project" value="UniProtKB-KW"/>
</dbReference>
<evidence type="ECO:0000313" key="14">
    <source>
        <dbReference type="VGNC" id="VGNC:21953"/>
    </source>
</evidence>
<dbReference type="InParanoid" id="A0A3Q2HMJ0"/>
<dbReference type="InterPro" id="IPR012340">
    <property type="entry name" value="NA-bd_OB-fold"/>
</dbReference>
<comment type="subcellular location">
    <subcellularLocation>
        <location evidence="2">Cytoplasm</location>
    </subcellularLocation>
    <subcellularLocation>
        <location evidence="1">Nucleus</location>
    </subcellularLocation>
</comment>
<comment type="similarity">
    <text evidence="3 9">Belongs to the AAA ATPase family.</text>
</comment>
<dbReference type="PROSITE" id="PS00674">
    <property type="entry name" value="AAA"/>
    <property type="match status" value="1"/>
</dbReference>
<reference evidence="12" key="3">
    <citation type="submission" date="2025-09" db="UniProtKB">
        <authorList>
            <consortium name="Ensembl"/>
        </authorList>
    </citation>
    <scope>IDENTIFICATION</scope>
    <source>
        <strain evidence="12">Thoroughbred</strain>
    </source>
</reference>
<evidence type="ECO:0000256" key="2">
    <source>
        <dbReference type="ARBA" id="ARBA00004496"/>
    </source>
</evidence>
<evidence type="ECO:0000256" key="9">
    <source>
        <dbReference type="RuleBase" id="RU003651"/>
    </source>
</evidence>
<dbReference type="InterPro" id="IPR003593">
    <property type="entry name" value="AAA+_ATPase"/>
</dbReference>
<evidence type="ECO:0000256" key="8">
    <source>
        <dbReference type="ARBA" id="ARBA00023242"/>
    </source>
</evidence>
<feature type="domain" description="AAA+ ATPase" evidence="11">
    <location>
        <begin position="244"/>
        <end position="383"/>
    </location>
</feature>
<proteinExistence type="evidence at protein level"/>
<dbReference type="FunFam" id="3.40.50.300:FF:000033">
    <property type="entry name" value="26S protease regulatory subunit 6B"/>
    <property type="match status" value="1"/>
</dbReference>
<dbReference type="Pfam" id="PF00004">
    <property type="entry name" value="AAA"/>
    <property type="match status" value="1"/>
</dbReference>
<dbReference type="PaxDb" id="9796-ENSECAP00000034445"/>
<dbReference type="GO" id="GO:0036064">
    <property type="term" value="C:ciliary basal body"/>
    <property type="evidence" value="ECO:0007669"/>
    <property type="project" value="Ensembl"/>
</dbReference>
<keyword evidence="6 9" id="KW-0067">ATP-binding</keyword>
<dbReference type="SMR" id="A0A3Q2HMJ0"/>
<dbReference type="InterPro" id="IPR003960">
    <property type="entry name" value="ATPase_AAA_CS"/>
</dbReference>
<accession>A0A3Q2HMJ0</accession>
<dbReference type="GO" id="GO:0036402">
    <property type="term" value="F:proteasome-activating activity"/>
    <property type="evidence" value="ECO:0000318"/>
    <property type="project" value="GO_Central"/>
</dbReference>
<keyword evidence="15" id="KW-1267">Proteomics identification</keyword>
<dbReference type="GO" id="GO:0008540">
    <property type="term" value="C:proteasome regulatory particle, base subcomplex"/>
    <property type="evidence" value="ECO:0000318"/>
    <property type="project" value="GO_Central"/>
</dbReference>
<dbReference type="FunFam" id="2.40.50.140:FF:000046">
    <property type="entry name" value="26S protease regulatory subunit 6B"/>
    <property type="match status" value="1"/>
</dbReference>
<dbReference type="InterPro" id="IPR003959">
    <property type="entry name" value="ATPase_AAA_core"/>
</dbReference>
<dbReference type="Gene3D" id="2.40.50.140">
    <property type="entry name" value="Nucleic acid-binding proteins"/>
    <property type="match status" value="1"/>
</dbReference>
<name>A0A3Q2HMJ0_HORSE</name>
<gene>
    <name evidence="12 14" type="primary">PSMC4</name>
</gene>
<keyword evidence="7" id="KW-0647">Proteasome</keyword>
<protein>
    <submittedName>
        <fullName evidence="12">Proteasome 26S subunit, ATPase 4</fullName>
    </submittedName>
</protein>
<evidence type="ECO:0007829" key="15">
    <source>
        <dbReference type="PeptideAtlas" id="A0A3Q2HMJ0"/>
    </source>
</evidence>
<evidence type="ECO:0000256" key="10">
    <source>
        <dbReference type="SAM" id="Coils"/>
    </source>
</evidence>
<dbReference type="InterPro" id="IPR027417">
    <property type="entry name" value="P-loop_NTPase"/>
</dbReference>
<dbReference type="PANTHER" id="PTHR23073">
    <property type="entry name" value="26S PROTEASOME REGULATORY SUBUNIT"/>
    <property type="match status" value="1"/>
</dbReference>
<evidence type="ECO:0000313" key="12">
    <source>
        <dbReference type="Ensembl" id="ENSECAP00000034445.1"/>
    </source>
</evidence>
<keyword evidence="13" id="KW-1185">Reference proteome</keyword>
<dbReference type="GO" id="GO:0043161">
    <property type="term" value="P:proteasome-mediated ubiquitin-dependent protein catabolic process"/>
    <property type="evidence" value="ECO:0000318"/>
    <property type="project" value="GO_Central"/>
</dbReference>
<dbReference type="SMART" id="SM00382">
    <property type="entry name" value="AAA"/>
    <property type="match status" value="1"/>
</dbReference>
<keyword evidence="10" id="KW-0175">Coiled coil</keyword>
<dbReference type="CDD" id="cd19502">
    <property type="entry name" value="RecA-like_PAN_like"/>
    <property type="match status" value="1"/>
</dbReference>
<dbReference type="VGNC" id="VGNC:21953">
    <property type="gene designation" value="PSMC4"/>
</dbReference>
<feature type="coiled-coil region" evidence="10">
    <location>
        <begin position="83"/>
        <end position="117"/>
    </location>
</feature>
<dbReference type="FunCoup" id="A0A3Q2HMJ0">
    <property type="interactions" value="3556"/>
</dbReference>
<dbReference type="InterPro" id="IPR032501">
    <property type="entry name" value="Prot_ATP_ID_OB_2nd"/>
</dbReference>
<evidence type="ECO:0000256" key="1">
    <source>
        <dbReference type="ARBA" id="ARBA00004123"/>
    </source>
</evidence>
<evidence type="ECO:0000256" key="3">
    <source>
        <dbReference type="ARBA" id="ARBA00006914"/>
    </source>
</evidence>
<dbReference type="GO" id="GO:0005829">
    <property type="term" value="C:cytosol"/>
    <property type="evidence" value="ECO:0007669"/>
    <property type="project" value="Ensembl"/>
</dbReference>
<dbReference type="SUPFAM" id="SSF52540">
    <property type="entry name" value="P-loop containing nucleoside triphosphate hydrolases"/>
    <property type="match status" value="1"/>
</dbReference>
<dbReference type="ExpressionAtlas" id="A0A3Q2HMJ0">
    <property type="expression patterns" value="baseline"/>
</dbReference>
<evidence type="ECO:0000259" key="11">
    <source>
        <dbReference type="SMART" id="SM00382"/>
    </source>
</evidence>
<evidence type="ECO:0000256" key="7">
    <source>
        <dbReference type="ARBA" id="ARBA00022942"/>
    </source>
</evidence>
<reference evidence="12" key="2">
    <citation type="submission" date="2025-08" db="UniProtKB">
        <authorList>
            <consortium name="Ensembl"/>
        </authorList>
    </citation>
    <scope>IDENTIFICATION</scope>
    <source>
        <strain evidence="12">Thoroughbred</strain>
    </source>
</reference>
<dbReference type="Gene3D" id="3.40.50.300">
    <property type="entry name" value="P-loop containing nucleotide triphosphate hydrolases"/>
    <property type="match status" value="1"/>
</dbReference>
<dbReference type="Proteomes" id="UP000002281">
    <property type="component" value="Chromosome 10"/>
</dbReference>
<dbReference type="AlphaFoldDB" id="A0A3Q2HMJ0"/>
<keyword evidence="4" id="KW-0963">Cytoplasm</keyword>
<organism evidence="12 13">
    <name type="scientific">Equus caballus</name>
    <name type="common">Horse</name>
    <dbReference type="NCBI Taxonomy" id="9796"/>
    <lineage>
        <taxon>Eukaryota</taxon>
        <taxon>Metazoa</taxon>
        <taxon>Chordata</taxon>
        <taxon>Craniata</taxon>
        <taxon>Vertebrata</taxon>
        <taxon>Euteleostomi</taxon>
        <taxon>Mammalia</taxon>
        <taxon>Eutheria</taxon>
        <taxon>Laurasiatheria</taxon>
        <taxon>Perissodactyla</taxon>
        <taxon>Equidae</taxon>
        <taxon>Equus</taxon>
    </lineage>
</organism>
<dbReference type="Bgee" id="ENSECAG00000014779">
    <property type="expression patterns" value="Expressed in bone marrow and 23 other cell types or tissues"/>
</dbReference>
<dbReference type="GO" id="GO:0005654">
    <property type="term" value="C:nucleoplasm"/>
    <property type="evidence" value="ECO:0007669"/>
    <property type="project" value="Ensembl"/>
</dbReference>
<reference evidence="12 13" key="1">
    <citation type="journal article" date="2009" name="Science">
        <title>Genome sequence, comparative analysis, and population genetics of the domestic horse.</title>
        <authorList>
            <consortium name="Broad Institute Genome Sequencing Platform"/>
            <consortium name="Broad Institute Whole Genome Assembly Team"/>
            <person name="Wade C.M."/>
            <person name="Giulotto E."/>
            <person name="Sigurdsson S."/>
            <person name="Zoli M."/>
            <person name="Gnerre S."/>
            <person name="Imsland F."/>
            <person name="Lear T.L."/>
            <person name="Adelson D.L."/>
            <person name="Bailey E."/>
            <person name="Bellone R.R."/>
            <person name="Bloecker H."/>
            <person name="Distl O."/>
            <person name="Edgar R.C."/>
            <person name="Garber M."/>
            <person name="Leeb T."/>
            <person name="Mauceli E."/>
            <person name="MacLeod J.N."/>
            <person name="Penedo M.C.T."/>
            <person name="Raison J.M."/>
            <person name="Sharpe T."/>
            <person name="Vogel J."/>
            <person name="Andersson L."/>
            <person name="Antczak D.F."/>
            <person name="Biagi T."/>
            <person name="Binns M.M."/>
            <person name="Chowdhary B.P."/>
            <person name="Coleman S.J."/>
            <person name="Della Valle G."/>
            <person name="Fryc S."/>
            <person name="Guerin G."/>
            <person name="Hasegawa T."/>
            <person name="Hill E.W."/>
            <person name="Jurka J."/>
            <person name="Kiialainen A."/>
            <person name="Lindgren G."/>
            <person name="Liu J."/>
            <person name="Magnani E."/>
            <person name="Mickelson J.R."/>
            <person name="Murray J."/>
            <person name="Nergadze S.G."/>
            <person name="Onofrio R."/>
            <person name="Pedroni S."/>
            <person name="Piras M.F."/>
            <person name="Raudsepp T."/>
            <person name="Rocchi M."/>
            <person name="Roeed K.H."/>
            <person name="Ryder O.A."/>
            <person name="Searle S."/>
            <person name="Skow L."/>
            <person name="Swinburne J.E."/>
            <person name="Syvaenen A.C."/>
            <person name="Tozaki T."/>
            <person name="Valberg S.J."/>
            <person name="Vaudin M."/>
            <person name="White J.R."/>
            <person name="Zody M.C."/>
            <person name="Lander E.S."/>
            <person name="Lindblad-Toh K."/>
        </authorList>
    </citation>
    <scope>NUCLEOTIDE SEQUENCE [LARGE SCALE GENOMIC DNA]</scope>
    <source>
        <strain evidence="12 13">Thoroughbred</strain>
    </source>
</reference>
<evidence type="ECO:0000313" key="13">
    <source>
        <dbReference type="Proteomes" id="UP000002281"/>
    </source>
</evidence>
<dbReference type="Ensembl" id="ENSECAT00000057299.2">
    <property type="protein sequence ID" value="ENSECAP00000034445.1"/>
    <property type="gene ID" value="ENSECAG00000014779.3"/>
</dbReference>
<dbReference type="GO" id="GO:0016887">
    <property type="term" value="F:ATP hydrolysis activity"/>
    <property type="evidence" value="ECO:0007669"/>
    <property type="project" value="InterPro"/>
</dbReference>
<dbReference type="GeneTree" id="ENSGT01020000230346"/>
<dbReference type="InterPro" id="IPR050221">
    <property type="entry name" value="26S_Proteasome_ATPase"/>
</dbReference>
<evidence type="ECO:0000256" key="4">
    <source>
        <dbReference type="ARBA" id="ARBA00022490"/>
    </source>
</evidence>
<dbReference type="STRING" id="9796.ENSECAP00000034445"/>
<evidence type="ECO:0000256" key="5">
    <source>
        <dbReference type="ARBA" id="ARBA00022741"/>
    </source>
</evidence>
<keyword evidence="8" id="KW-0539">Nucleus</keyword>
<evidence type="ECO:0000256" key="6">
    <source>
        <dbReference type="ARBA" id="ARBA00022840"/>
    </source>
</evidence>
<sequence>MRPVSPALSDVLNYISQNPLRPRASGSVSGSGDWIWPGCTEAGLVTMEEIGILVEKTQDEIPALSVSRPQTGLSFLGPEPEDLEDLYSRYKKLQQELEFLEVQEEYIKDEQKNLKKEFLHAQEEVKRIQSIPLVIGQFLEAVDQNTAIVGSTTGSNYYVRILSTIDRELLKPNASVALHKHSNALVDVLPPEADSSIMMLTSDQKPDVMYADIGGMDIQKQEVREAVELPLTHFELYKQIGIDPPRGVLMYGPPGCGKTMLAKAVAHHTTAAFIRVVGSEFVQKYLGEGPRMVRDVFRLAKENAPAIIFIDEIDAIATKRFDAQTGADREVQRILLELLNQMDGFDQNVNVKVIMATNRADTLDPALLRPGRLDRKIEFPLPDRRQKRLIFSTITSKMNLSEEVDLEDYVARPDKISGADINSICQEVSDGFSLDPGRGRVKTFLFETTLLQSFGPSWSPWGLGPRLSLPPPSLGWGHREWIVTVVPQQSGMLAVRENRYIVLAKDFEKAYKTVIKKDEQEHEFYK</sequence>